<feature type="transmembrane region" description="Helical" evidence="12">
    <location>
        <begin position="383"/>
        <end position="402"/>
    </location>
</feature>
<evidence type="ECO:0000256" key="12">
    <source>
        <dbReference type="SAM" id="Phobius"/>
    </source>
</evidence>
<dbReference type="CDD" id="cd00212">
    <property type="entry name" value="PTS_IIB_glc"/>
    <property type="match status" value="1"/>
</dbReference>
<evidence type="ECO:0000259" key="14">
    <source>
        <dbReference type="PROSITE" id="PS51103"/>
    </source>
</evidence>
<dbReference type="GO" id="GO:0090589">
    <property type="term" value="F:protein-phosphocysteine-trehalose phosphotransferase system transporter activity"/>
    <property type="evidence" value="ECO:0007669"/>
    <property type="project" value="TreeGrafter"/>
</dbReference>
<dbReference type="InterPro" id="IPR013013">
    <property type="entry name" value="PTS_EIIC_1"/>
</dbReference>
<dbReference type="Pfam" id="PF02378">
    <property type="entry name" value="PTS_EIIC"/>
    <property type="match status" value="1"/>
</dbReference>
<dbReference type="SUPFAM" id="SSF55604">
    <property type="entry name" value="Glucose permease domain IIB"/>
    <property type="match status" value="2"/>
</dbReference>
<keyword evidence="9 12" id="KW-1133">Transmembrane helix</keyword>
<dbReference type="Gene3D" id="3.30.1360.60">
    <property type="entry name" value="Glucose permease domain IIB"/>
    <property type="match status" value="2"/>
</dbReference>
<evidence type="ECO:0000313" key="16">
    <source>
        <dbReference type="EMBL" id="VEH69549.1"/>
    </source>
</evidence>
<proteinExistence type="predicted"/>
<dbReference type="GO" id="GO:0015771">
    <property type="term" value="P:trehalose transport"/>
    <property type="evidence" value="ECO:0007669"/>
    <property type="project" value="TreeGrafter"/>
</dbReference>
<reference evidence="15" key="2">
    <citation type="submission" date="2021-03" db="EMBL/GenBank/DDBJ databases">
        <title>Human Oral Microbial Genomes.</title>
        <authorList>
            <person name="Johnston C.D."/>
            <person name="Chen T."/>
            <person name="Dewhirst F.E."/>
        </authorList>
    </citation>
    <scope>NUCLEOTIDE SEQUENCE</scope>
    <source>
        <strain evidence="15">F0714</strain>
    </source>
</reference>
<dbReference type="GO" id="GO:0008982">
    <property type="term" value="F:protein-N(PI)-phosphohistidine-sugar phosphotransferase activity"/>
    <property type="evidence" value="ECO:0007669"/>
    <property type="project" value="InterPro"/>
</dbReference>
<evidence type="ECO:0000256" key="6">
    <source>
        <dbReference type="ARBA" id="ARBA00022683"/>
    </source>
</evidence>
<dbReference type="GO" id="GO:0016301">
    <property type="term" value="F:kinase activity"/>
    <property type="evidence" value="ECO:0007669"/>
    <property type="project" value="UniProtKB-KW"/>
</dbReference>
<dbReference type="InterPro" id="IPR001996">
    <property type="entry name" value="PTS_IIB_1"/>
</dbReference>
<sequence length="586" mass="63110">MSTASEIVAAVGGPENIQSLTHCATRLRFQLVDASGIDTGTVESIKGVMGAVPQSGDRYQVIIGGGVQTVYNEINELPEMSNRRQLTDAELKAAARAGGVRGKFAWVDSFFEFLSDSFRPILGALLGASLIITFMSLMATFKVIDNWADPQVQLPPSWAFVNLLWKAVFYFIPLMVAYNASKKLGADPWVGFSIMALVMLPGFADLGKNVAAYDAEVFGKSIKLIDIFGVPLTIFDYGSQVFSPLLMAGLLGPLYKLFKKLIPENLQLIFVPFLSFIIMLPLTAFLIAPVGVYAGAGLAGALQWINQWPFIFAILIPLTYPFMVPLGLHWPINAIMIVNISERGSDYIQGPMGAWNFACFGATAGVMILAMRERDQQMRQTSTGALVAGLLGGISEPSLYGIHLRFKQIYPRILAGCAVGGIIIGFGGGLEAGGFAFTSLLTIGIFTPTLLYIIAIAAAFFTTFFLVLVFDYRTPEEKAAARRAAEPAEAAVEPRVIVVGDVETNQAKQWVTALGGEDNVRSVEAIAETRVRVEVVDDSKVDADALKRAGLAAAVKVGDGVWHLVAGLEAAQYAEGMRRRVAAVVS</sequence>
<dbReference type="PANTHER" id="PTHR30175">
    <property type="entry name" value="PHOSPHOTRANSFERASE SYSTEM TRANSPORT PROTEIN"/>
    <property type="match status" value="1"/>
</dbReference>
<feature type="transmembrane region" description="Helical" evidence="12">
    <location>
        <begin position="450"/>
        <end position="470"/>
    </location>
</feature>
<feature type="transmembrane region" description="Helical" evidence="12">
    <location>
        <begin position="156"/>
        <end position="176"/>
    </location>
</feature>
<feature type="transmembrane region" description="Helical" evidence="12">
    <location>
        <begin position="121"/>
        <end position="144"/>
    </location>
</feature>
<keyword evidence="10 12" id="KW-0472">Membrane</keyword>
<comment type="caution">
    <text evidence="11">Lacks conserved residue(s) required for the propagation of feature annotation.</text>
</comment>
<dbReference type="PROSITE" id="PS51098">
    <property type="entry name" value="PTS_EIIB_TYPE_1"/>
    <property type="match status" value="2"/>
</dbReference>
<feature type="transmembrane region" description="Helical" evidence="12">
    <location>
        <begin position="188"/>
        <end position="204"/>
    </location>
</feature>
<dbReference type="GeneID" id="64406302"/>
<feature type="domain" description="PTS EIIC type-1" evidence="14">
    <location>
        <begin position="112"/>
        <end position="484"/>
    </location>
</feature>
<dbReference type="Pfam" id="PF00367">
    <property type="entry name" value="PTS_EIIB"/>
    <property type="match status" value="2"/>
</dbReference>
<protein>
    <submittedName>
        <fullName evidence="16">EIIBCA-Bgl</fullName>
    </submittedName>
    <submittedName>
        <fullName evidence="15">PTS transporter subunit EIIB</fullName>
    </submittedName>
</protein>
<feature type="domain" description="PTS EIIB type-1" evidence="13">
    <location>
        <begin position="504"/>
        <end position="586"/>
    </location>
</feature>
<reference evidence="16 17" key="1">
    <citation type="submission" date="2018-12" db="EMBL/GenBank/DDBJ databases">
        <authorList>
            <consortium name="Pathogen Informatics"/>
        </authorList>
    </citation>
    <scope>NUCLEOTIDE SEQUENCE [LARGE SCALE GENOMIC DNA]</scope>
    <source>
        <strain evidence="16 17">NCTC12967</strain>
    </source>
</reference>
<keyword evidence="7 12" id="KW-0812">Transmembrane</keyword>
<evidence type="ECO:0000313" key="15">
    <source>
        <dbReference type="EMBL" id="QUC10400.1"/>
    </source>
</evidence>
<feature type="domain" description="PTS EIIB type-1" evidence="13">
    <location>
        <begin position="1"/>
        <end position="84"/>
    </location>
</feature>
<dbReference type="InterPro" id="IPR018113">
    <property type="entry name" value="PTrfase_EIIB_Cys"/>
</dbReference>
<evidence type="ECO:0000256" key="5">
    <source>
        <dbReference type="ARBA" id="ARBA00022679"/>
    </source>
</evidence>
<evidence type="ECO:0000313" key="17">
    <source>
        <dbReference type="Proteomes" id="UP000273044"/>
    </source>
</evidence>
<keyword evidence="5" id="KW-0808">Transferase</keyword>
<feature type="transmembrane region" description="Helical" evidence="12">
    <location>
        <begin position="409"/>
        <end position="430"/>
    </location>
</feature>
<feature type="active site" description="Phosphocysteine intermediate; for EIIB activity" evidence="11">
    <location>
        <position position="23"/>
    </location>
</feature>
<keyword evidence="4" id="KW-0762">Sugar transport</keyword>
<dbReference type="AlphaFoldDB" id="A0A3N4DKR6"/>
<evidence type="ECO:0000256" key="9">
    <source>
        <dbReference type="ARBA" id="ARBA00022989"/>
    </source>
</evidence>
<gene>
    <name evidence="16" type="primary">bglF</name>
    <name evidence="15" type="ORF">J5A53_11465</name>
    <name evidence="16" type="ORF">NCTC12967_00821</name>
</gene>
<keyword evidence="3" id="KW-1003">Cell membrane</keyword>
<keyword evidence="2" id="KW-0813">Transport</keyword>
<dbReference type="RefSeq" id="WP_014845951.1">
    <property type="nucleotide sequence ID" value="NZ_CAUVFX010000008.1"/>
</dbReference>
<evidence type="ECO:0000256" key="1">
    <source>
        <dbReference type="ARBA" id="ARBA00004651"/>
    </source>
</evidence>
<feature type="transmembrane region" description="Helical" evidence="12">
    <location>
        <begin position="353"/>
        <end position="371"/>
    </location>
</feature>
<dbReference type="EMBL" id="LR134406">
    <property type="protein sequence ID" value="VEH69549.1"/>
    <property type="molecule type" value="Genomic_DNA"/>
</dbReference>
<evidence type="ECO:0000259" key="13">
    <source>
        <dbReference type="PROSITE" id="PS51098"/>
    </source>
</evidence>
<dbReference type="InterPro" id="IPR050558">
    <property type="entry name" value="PTS_Sugar-Specific_Components"/>
</dbReference>
<evidence type="ECO:0000256" key="11">
    <source>
        <dbReference type="PROSITE-ProRule" id="PRU00421"/>
    </source>
</evidence>
<feature type="transmembrane region" description="Helical" evidence="12">
    <location>
        <begin position="241"/>
        <end position="258"/>
    </location>
</feature>
<dbReference type="OMA" id="VIGDIKM"/>
<keyword evidence="17" id="KW-1185">Reference proteome</keyword>
<evidence type="ECO:0000256" key="2">
    <source>
        <dbReference type="ARBA" id="ARBA00022448"/>
    </source>
</evidence>
<keyword evidence="6" id="KW-0598">Phosphotransferase system</keyword>
<comment type="subcellular location">
    <subcellularLocation>
        <location evidence="1">Cell membrane</location>
        <topology evidence="1">Multi-pass membrane protein</topology>
    </subcellularLocation>
</comment>
<dbReference type="InterPro" id="IPR003352">
    <property type="entry name" value="PTS_EIIC"/>
</dbReference>
<dbReference type="EMBL" id="CP072385">
    <property type="protein sequence ID" value="QUC10400.1"/>
    <property type="molecule type" value="Genomic_DNA"/>
</dbReference>
<dbReference type="Proteomes" id="UP000273044">
    <property type="component" value="Chromosome"/>
</dbReference>
<evidence type="ECO:0000256" key="3">
    <source>
        <dbReference type="ARBA" id="ARBA00022475"/>
    </source>
</evidence>
<dbReference type="GO" id="GO:0009401">
    <property type="term" value="P:phosphoenolpyruvate-dependent sugar phosphotransferase system"/>
    <property type="evidence" value="ECO:0007669"/>
    <property type="project" value="UniProtKB-KW"/>
</dbReference>
<organism evidence="16 17">
    <name type="scientific">Arachnia propionica</name>
    <dbReference type="NCBI Taxonomy" id="1750"/>
    <lineage>
        <taxon>Bacteria</taxon>
        <taxon>Bacillati</taxon>
        <taxon>Actinomycetota</taxon>
        <taxon>Actinomycetes</taxon>
        <taxon>Propionibacteriales</taxon>
        <taxon>Propionibacteriaceae</taxon>
        <taxon>Arachnia</taxon>
    </lineage>
</organism>
<dbReference type="OrthoDB" id="9797715at2"/>
<dbReference type="InterPro" id="IPR036878">
    <property type="entry name" value="Glu_permease_IIB"/>
</dbReference>
<evidence type="ECO:0000256" key="7">
    <source>
        <dbReference type="ARBA" id="ARBA00022692"/>
    </source>
</evidence>
<accession>A0A3N4DKR6</accession>
<dbReference type="PROSITE" id="PS01035">
    <property type="entry name" value="PTS_EIIB_TYPE_1_CYS"/>
    <property type="match status" value="1"/>
</dbReference>
<keyword evidence="8" id="KW-0418">Kinase</keyword>
<evidence type="ECO:0000256" key="10">
    <source>
        <dbReference type="ARBA" id="ARBA00023136"/>
    </source>
</evidence>
<dbReference type="FunFam" id="3.30.1360.60:FF:000001">
    <property type="entry name" value="PTS system glucose-specific IIBC component PtsG"/>
    <property type="match status" value="1"/>
</dbReference>
<feature type="transmembrane region" description="Helical" evidence="12">
    <location>
        <begin position="308"/>
        <end position="332"/>
    </location>
</feature>
<dbReference type="GO" id="GO:0005886">
    <property type="term" value="C:plasma membrane"/>
    <property type="evidence" value="ECO:0007669"/>
    <property type="project" value="UniProtKB-SubCell"/>
</dbReference>
<dbReference type="PANTHER" id="PTHR30175:SF1">
    <property type="entry name" value="PTS SYSTEM ARBUTIN-, CELLOBIOSE-, AND SALICIN-SPECIFIC EIIBC COMPONENT-RELATED"/>
    <property type="match status" value="1"/>
</dbReference>
<dbReference type="PROSITE" id="PS51103">
    <property type="entry name" value="PTS_EIIC_TYPE_1"/>
    <property type="match status" value="1"/>
</dbReference>
<evidence type="ECO:0000256" key="4">
    <source>
        <dbReference type="ARBA" id="ARBA00022597"/>
    </source>
</evidence>
<dbReference type="Proteomes" id="UP000677180">
    <property type="component" value="Chromosome"/>
</dbReference>
<evidence type="ECO:0000256" key="8">
    <source>
        <dbReference type="ARBA" id="ARBA00022777"/>
    </source>
</evidence>
<feature type="transmembrane region" description="Helical" evidence="12">
    <location>
        <begin position="270"/>
        <end position="296"/>
    </location>
</feature>
<name>A0A3N4DKR6_9ACTN</name>